<evidence type="ECO:0008006" key="9">
    <source>
        <dbReference type="Google" id="ProtNLM"/>
    </source>
</evidence>
<dbReference type="PANTHER" id="PTHR16201">
    <property type="entry name" value="SEVEN TRANSMEMBRANE PROTEIN 1-RELATED"/>
    <property type="match status" value="1"/>
</dbReference>
<name>A0A9W8IR72_9AGAR</name>
<evidence type="ECO:0000313" key="7">
    <source>
        <dbReference type="EMBL" id="KAJ2921571.1"/>
    </source>
</evidence>
<accession>A0A9W8IR72</accession>
<evidence type="ECO:0000256" key="4">
    <source>
        <dbReference type="ARBA" id="ARBA00023136"/>
    </source>
</evidence>
<evidence type="ECO:0000256" key="3">
    <source>
        <dbReference type="ARBA" id="ARBA00022989"/>
    </source>
</evidence>
<feature type="transmembrane region" description="Helical" evidence="6">
    <location>
        <begin position="137"/>
        <end position="155"/>
    </location>
</feature>
<evidence type="ECO:0000256" key="2">
    <source>
        <dbReference type="ARBA" id="ARBA00022692"/>
    </source>
</evidence>
<feature type="transmembrane region" description="Helical" evidence="6">
    <location>
        <begin position="46"/>
        <end position="66"/>
    </location>
</feature>
<evidence type="ECO:0000256" key="5">
    <source>
        <dbReference type="SAM" id="MobiDB-lite"/>
    </source>
</evidence>
<dbReference type="OrthoDB" id="407617at2759"/>
<keyword evidence="3 6" id="KW-1133">Transmembrane helix</keyword>
<evidence type="ECO:0000256" key="6">
    <source>
        <dbReference type="SAM" id="Phobius"/>
    </source>
</evidence>
<keyword evidence="2 6" id="KW-0812">Transmembrane</keyword>
<organism evidence="7 8">
    <name type="scientific">Candolleomyces eurysporus</name>
    <dbReference type="NCBI Taxonomy" id="2828524"/>
    <lineage>
        <taxon>Eukaryota</taxon>
        <taxon>Fungi</taxon>
        <taxon>Dikarya</taxon>
        <taxon>Basidiomycota</taxon>
        <taxon>Agaricomycotina</taxon>
        <taxon>Agaricomycetes</taxon>
        <taxon>Agaricomycetidae</taxon>
        <taxon>Agaricales</taxon>
        <taxon>Agaricineae</taxon>
        <taxon>Psathyrellaceae</taxon>
        <taxon>Candolleomyces</taxon>
    </lineage>
</organism>
<proteinExistence type="predicted"/>
<comment type="subcellular location">
    <subcellularLocation>
        <location evidence="1">Membrane</location>
        <topology evidence="1">Multi-pass membrane protein</topology>
    </subcellularLocation>
</comment>
<keyword evidence="4 6" id="KW-0472">Membrane</keyword>
<protein>
    <recommendedName>
        <fullName evidence="9">PQ-loop-domain-containing protein</fullName>
    </recommendedName>
</protein>
<feature type="region of interest" description="Disordered" evidence="5">
    <location>
        <begin position="233"/>
        <end position="253"/>
    </location>
</feature>
<dbReference type="Proteomes" id="UP001140091">
    <property type="component" value="Unassembled WGS sequence"/>
</dbReference>
<dbReference type="EMBL" id="JANBPK010001579">
    <property type="protein sequence ID" value="KAJ2921571.1"/>
    <property type="molecule type" value="Genomic_DNA"/>
</dbReference>
<evidence type="ECO:0000256" key="1">
    <source>
        <dbReference type="ARBA" id="ARBA00004141"/>
    </source>
</evidence>
<sequence length="326" mass="35591">MPPNKAAENVLGTIAFFSVDTGTVCWAAQCLPQIWKSWREKSTKGFSQWLILLWGIASVFLGAYALIQGLNIPLTLQAHLFGFLCLVSWGQCQYYGMNRTKLVSALMTLGVMLLCASVELTLVLTIRPMQNHRSKEIATSFFGIASCVLISVALIPQYYEIYKLKAVVGISLLFLAVDITGGVFNDLSLVFAERFDVLAAVSYSLVIVLDSVIIVCAAAFKFSAWRRRRRRGGSSIHGAAPSDEIPQLDGGSGGDDEVPLQHLTILSRTGSMLSRTPSRYSWIVTDVDDVRSARAGCAQGLEEGEKSLKGNHHEEVAEVGVKGERV</sequence>
<dbReference type="PANTHER" id="PTHR16201:SF37">
    <property type="entry name" value="PQ-LOOP REPEAT-CONTAINING PROTEIN"/>
    <property type="match status" value="1"/>
</dbReference>
<feature type="transmembrane region" description="Helical" evidence="6">
    <location>
        <begin position="102"/>
        <end position="125"/>
    </location>
</feature>
<feature type="transmembrane region" description="Helical" evidence="6">
    <location>
        <begin position="72"/>
        <end position="90"/>
    </location>
</feature>
<dbReference type="AlphaFoldDB" id="A0A9W8IR72"/>
<keyword evidence="8" id="KW-1185">Reference proteome</keyword>
<dbReference type="Pfam" id="PF04193">
    <property type="entry name" value="PQ-loop"/>
    <property type="match status" value="2"/>
</dbReference>
<feature type="transmembrane region" description="Helical" evidence="6">
    <location>
        <begin position="197"/>
        <end position="220"/>
    </location>
</feature>
<comment type="caution">
    <text evidence="7">The sequence shown here is derived from an EMBL/GenBank/DDBJ whole genome shotgun (WGS) entry which is preliminary data.</text>
</comment>
<reference evidence="7" key="1">
    <citation type="submission" date="2022-06" db="EMBL/GenBank/DDBJ databases">
        <title>Genome Sequence of Candolleomyces eurysporus.</title>
        <authorList>
            <person name="Buettner E."/>
        </authorList>
    </citation>
    <scope>NUCLEOTIDE SEQUENCE</scope>
    <source>
        <strain evidence="7">VTCC 930004</strain>
    </source>
</reference>
<gene>
    <name evidence="7" type="ORF">H1R20_g15519</name>
</gene>
<dbReference type="InterPro" id="IPR006603">
    <property type="entry name" value="PQ-loop_rpt"/>
</dbReference>
<dbReference type="SMART" id="SM00679">
    <property type="entry name" value="CTNS"/>
    <property type="match status" value="2"/>
</dbReference>
<feature type="transmembrane region" description="Helical" evidence="6">
    <location>
        <begin position="167"/>
        <end position="185"/>
    </location>
</feature>
<dbReference type="InterPro" id="IPR051415">
    <property type="entry name" value="LAAT-1"/>
</dbReference>
<dbReference type="Gene3D" id="1.20.1280.290">
    <property type="match status" value="2"/>
</dbReference>
<feature type="non-terminal residue" evidence="7">
    <location>
        <position position="1"/>
    </location>
</feature>
<evidence type="ECO:0000313" key="8">
    <source>
        <dbReference type="Proteomes" id="UP001140091"/>
    </source>
</evidence>
<dbReference type="GO" id="GO:0016020">
    <property type="term" value="C:membrane"/>
    <property type="evidence" value="ECO:0007669"/>
    <property type="project" value="UniProtKB-SubCell"/>
</dbReference>